<proteinExistence type="predicted"/>
<dbReference type="HOGENOM" id="CLU_027349_1_0_1"/>
<organism evidence="2 3">
    <name type="scientific">Collybiopsis luxurians FD-317 M1</name>
    <dbReference type="NCBI Taxonomy" id="944289"/>
    <lineage>
        <taxon>Eukaryota</taxon>
        <taxon>Fungi</taxon>
        <taxon>Dikarya</taxon>
        <taxon>Basidiomycota</taxon>
        <taxon>Agaricomycotina</taxon>
        <taxon>Agaricomycetes</taxon>
        <taxon>Agaricomycetidae</taxon>
        <taxon>Agaricales</taxon>
        <taxon>Marasmiineae</taxon>
        <taxon>Omphalotaceae</taxon>
        <taxon>Collybiopsis</taxon>
        <taxon>Collybiopsis luxurians</taxon>
    </lineage>
</organism>
<sequence length="571" mass="65087">MTWSSLPSTTLRPLAFDRANRGKSTKSQFPLFQLPVEVLQDVAPHIPPADLETLALVDRDCRQLARSVQFFHVKLTYSDTSLGILETLLAEMHGTQSESSQILGSCIRHLTLDLGHPRLTETRLSRYPTLLGFHKHLPGTNNAQTAYLHALATILCNSLPNLHSLNWQSRMPISTELMQSVTASNARHVVINHALVHAHLDAFDFYGRPRWALESFNLDVTCISDSSEDADMIVAIMTDMLRAASPTLQHLSWKGTRLPFYISFGREMVVFPRLRSLRLDAVRMADFTILSSFLSSNSRISSLEISSLDRVTAEFLDNRGYMQSLECFSWINQSNAHEEEVIAFLEANCQIHSLSIDQPLSPLTIETRILPMIESHFRYLTSLQLVWGSVSIPDTTLFIIGSLPQLRKLWLSAGYQFGWCNNWRIEHDVILDALRPLHQLESLAFSRDSYEVNGHPLLDSSVDKYYVNSVFPVDLNFQTYLKPDERVLIDSLGQKTDISFDHARSLQSRLMKAAWERWHQEKMIALANVYANTFPLLQSCFIGQYPMRVEREGLKVNVIVETTLRQENFRP</sequence>
<dbReference type="PROSITE" id="PS50181">
    <property type="entry name" value="FBOX"/>
    <property type="match status" value="1"/>
</dbReference>
<dbReference type="InterPro" id="IPR032675">
    <property type="entry name" value="LRR_dom_sf"/>
</dbReference>
<dbReference type="Proteomes" id="UP000053593">
    <property type="component" value="Unassembled WGS sequence"/>
</dbReference>
<dbReference type="Gene3D" id="3.80.10.10">
    <property type="entry name" value="Ribonuclease Inhibitor"/>
    <property type="match status" value="1"/>
</dbReference>
<protein>
    <recommendedName>
        <fullName evidence="1">F-box domain-containing protein</fullName>
    </recommendedName>
</protein>
<name>A0A0D0C065_9AGAR</name>
<feature type="domain" description="F-box" evidence="1">
    <location>
        <begin position="28"/>
        <end position="74"/>
    </location>
</feature>
<evidence type="ECO:0000313" key="3">
    <source>
        <dbReference type="Proteomes" id="UP000053593"/>
    </source>
</evidence>
<dbReference type="SUPFAM" id="SSF52047">
    <property type="entry name" value="RNI-like"/>
    <property type="match status" value="1"/>
</dbReference>
<gene>
    <name evidence="2" type="ORF">GYMLUDRAFT_566967</name>
</gene>
<dbReference type="OrthoDB" id="3257981at2759"/>
<accession>A0A0D0C065</accession>
<reference evidence="2 3" key="1">
    <citation type="submission" date="2014-04" db="EMBL/GenBank/DDBJ databases">
        <title>Evolutionary Origins and Diversification of the Mycorrhizal Mutualists.</title>
        <authorList>
            <consortium name="DOE Joint Genome Institute"/>
            <consortium name="Mycorrhizal Genomics Consortium"/>
            <person name="Kohler A."/>
            <person name="Kuo A."/>
            <person name="Nagy L.G."/>
            <person name="Floudas D."/>
            <person name="Copeland A."/>
            <person name="Barry K.W."/>
            <person name="Cichocki N."/>
            <person name="Veneault-Fourrey C."/>
            <person name="LaButti K."/>
            <person name="Lindquist E.A."/>
            <person name="Lipzen A."/>
            <person name="Lundell T."/>
            <person name="Morin E."/>
            <person name="Murat C."/>
            <person name="Riley R."/>
            <person name="Ohm R."/>
            <person name="Sun H."/>
            <person name="Tunlid A."/>
            <person name="Henrissat B."/>
            <person name="Grigoriev I.V."/>
            <person name="Hibbett D.S."/>
            <person name="Martin F."/>
        </authorList>
    </citation>
    <scope>NUCLEOTIDE SEQUENCE [LARGE SCALE GENOMIC DNA]</scope>
    <source>
        <strain evidence="2 3">FD-317 M1</strain>
    </source>
</reference>
<evidence type="ECO:0000259" key="1">
    <source>
        <dbReference type="PROSITE" id="PS50181"/>
    </source>
</evidence>
<keyword evidence="3" id="KW-1185">Reference proteome</keyword>
<dbReference type="AlphaFoldDB" id="A0A0D0C065"/>
<dbReference type="EMBL" id="KN834770">
    <property type="protein sequence ID" value="KIK61586.1"/>
    <property type="molecule type" value="Genomic_DNA"/>
</dbReference>
<evidence type="ECO:0000313" key="2">
    <source>
        <dbReference type="EMBL" id="KIK61586.1"/>
    </source>
</evidence>
<dbReference type="InterPro" id="IPR001810">
    <property type="entry name" value="F-box_dom"/>
</dbReference>